<evidence type="ECO:0000313" key="8">
    <source>
        <dbReference type="Proteomes" id="UP000719412"/>
    </source>
</evidence>
<feature type="domain" description="HORMA" evidence="6">
    <location>
        <begin position="1"/>
        <end position="135"/>
    </location>
</feature>
<dbReference type="GO" id="GO:0005634">
    <property type="term" value="C:nucleus"/>
    <property type="evidence" value="ECO:0007669"/>
    <property type="project" value="UniProtKB-SubCell"/>
</dbReference>
<evidence type="ECO:0000259" key="6">
    <source>
        <dbReference type="PROSITE" id="PS50815"/>
    </source>
</evidence>
<dbReference type="PANTHER" id="PTHR48225:SF7">
    <property type="entry name" value="MEIOSIS-SPECIFIC PROTEIN HOP1"/>
    <property type="match status" value="1"/>
</dbReference>
<evidence type="ECO:0000256" key="3">
    <source>
        <dbReference type="ARBA" id="ARBA00022454"/>
    </source>
</evidence>
<evidence type="ECO:0000313" key="7">
    <source>
        <dbReference type="EMBL" id="KAH0813433.1"/>
    </source>
</evidence>
<dbReference type="InterPro" id="IPR011011">
    <property type="entry name" value="Znf_FYVE_PHD"/>
</dbReference>
<dbReference type="GO" id="GO:0051321">
    <property type="term" value="P:meiotic cell cycle"/>
    <property type="evidence" value="ECO:0007669"/>
    <property type="project" value="UniProtKB-KW"/>
</dbReference>
<dbReference type="Gene3D" id="3.30.900.10">
    <property type="entry name" value="HORMA domain"/>
    <property type="match status" value="1"/>
</dbReference>
<dbReference type="InterPro" id="IPR036570">
    <property type="entry name" value="HORMA_dom_sf"/>
</dbReference>
<sequence length="331" mass="37748">MTTTRVKENQMCLLREFYLYFIDFASGDIIENYKFSFAYAEKAGGNQTQSEENLIESTCELLKTLEDLGKHEKFHSEIQLKVEFTYFDDTPEEYEPPGFRNIEESESLIRKITKTGNSVLIGTLFTGFHKLKCRGRGDVFNFNSSPSPTNAESEAVEVDQFVTHGKLIEKDEPSAVYKDIYTEDVSPQADISIKATIKNGQSKMNDTYLSQCIDISSEEEIQMNCPCKLPVLELCELDKIDCVICKQTYHAPCQGYLDNTFIPGPFQCLYCNNDSESIVAAFDVKLSKSVYRVRYILGALYKYGMIPDPFKTAFEDTIKNIQSMKIFEFQG</sequence>
<gene>
    <name evidence="7" type="ORF">GEV33_009358</name>
</gene>
<reference evidence="7" key="2">
    <citation type="submission" date="2021-08" db="EMBL/GenBank/DDBJ databases">
        <authorList>
            <person name="Eriksson T."/>
        </authorList>
    </citation>
    <scope>NUCLEOTIDE SEQUENCE</scope>
    <source>
        <strain evidence="7">Stoneville</strain>
        <tissue evidence="7">Whole head</tissue>
    </source>
</reference>
<evidence type="ECO:0000256" key="4">
    <source>
        <dbReference type="ARBA" id="ARBA00023242"/>
    </source>
</evidence>
<keyword evidence="4" id="KW-0539">Nucleus</keyword>
<dbReference type="Pfam" id="PF02301">
    <property type="entry name" value="HORMA"/>
    <property type="match status" value="1"/>
</dbReference>
<dbReference type="InterPro" id="IPR051294">
    <property type="entry name" value="HORMA_MeioticProgression"/>
</dbReference>
<comment type="caution">
    <text evidence="7">The sequence shown here is derived from an EMBL/GenBank/DDBJ whole genome shotgun (WGS) entry which is preliminary data.</text>
</comment>
<reference evidence="7" key="1">
    <citation type="journal article" date="2020" name="J Insects Food Feed">
        <title>The yellow mealworm (Tenebrio molitor) genome: a resource for the emerging insects as food and feed industry.</title>
        <authorList>
            <person name="Eriksson T."/>
            <person name="Andere A."/>
            <person name="Kelstrup H."/>
            <person name="Emery V."/>
            <person name="Picard C."/>
        </authorList>
    </citation>
    <scope>NUCLEOTIDE SEQUENCE</scope>
    <source>
        <strain evidence="7">Stoneville</strain>
        <tissue evidence="7">Whole head</tissue>
    </source>
</reference>
<keyword evidence="5" id="KW-0469">Meiosis</keyword>
<evidence type="ECO:0000256" key="2">
    <source>
        <dbReference type="ARBA" id="ARBA00004286"/>
    </source>
</evidence>
<keyword evidence="8" id="KW-1185">Reference proteome</keyword>
<name>A0A8J6HFF0_TENMO</name>
<dbReference type="SUPFAM" id="SSF57903">
    <property type="entry name" value="FYVE/PHD zinc finger"/>
    <property type="match status" value="1"/>
</dbReference>
<dbReference type="Proteomes" id="UP000719412">
    <property type="component" value="Unassembled WGS sequence"/>
</dbReference>
<dbReference type="SUPFAM" id="SSF56019">
    <property type="entry name" value="The spindle assembly checkpoint protein mad2"/>
    <property type="match status" value="1"/>
</dbReference>
<accession>A0A8J6HFF0</accession>
<comment type="subcellular location">
    <subcellularLocation>
        <location evidence="2">Chromosome</location>
    </subcellularLocation>
    <subcellularLocation>
        <location evidence="1">Nucleus</location>
    </subcellularLocation>
</comment>
<protein>
    <recommendedName>
        <fullName evidence="6">HORMA domain-containing protein</fullName>
    </recommendedName>
</protein>
<dbReference type="InterPro" id="IPR003511">
    <property type="entry name" value="HORMA_dom"/>
</dbReference>
<dbReference type="AlphaFoldDB" id="A0A8J6HFF0"/>
<dbReference type="PANTHER" id="PTHR48225">
    <property type="entry name" value="HORMA DOMAIN-CONTAINING PROTEIN 1"/>
    <property type="match status" value="1"/>
</dbReference>
<dbReference type="GO" id="GO:0005694">
    <property type="term" value="C:chromosome"/>
    <property type="evidence" value="ECO:0007669"/>
    <property type="project" value="UniProtKB-SubCell"/>
</dbReference>
<keyword evidence="3" id="KW-0158">Chromosome</keyword>
<proteinExistence type="predicted"/>
<evidence type="ECO:0000256" key="1">
    <source>
        <dbReference type="ARBA" id="ARBA00004123"/>
    </source>
</evidence>
<organism evidence="7 8">
    <name type="scientific">Tenebrio molitor</name>
    <name type="common">Yellow mealworm beetle</name>
    <dbReference type="NCBI Taxonomy" id="7067"/>
    <lineage>
        <taxon>Eukaryota</taxon>
        <taxon>Metazoa</taxon>
        <taxon>Ecdysozoa</taxon>
        <taxon>Arthropoda</taxon>
        <taxon>Hexapoda</taxon>
        <taxon>Insecta</taxon>
        <taxon>Pterygota</taxon>
        <taxon>Neoptera</taxon>
        <taxon>Endopterygota</taxon>
        <taxon>Coleoptera</taxon>
        <taxon>Polyphaga</taxon>
        <taxon>Cucujiformia</taxon>
        <taxon>Tenebrionidae</taxon>
        <taxon>Tenebrio</taxon>
    </lineage>
</organism>
<dbReference type="EMBL" id="JABDTM020025277">
    <property type="protein sequence ID" value="KAH0813433.1"/>
    <property type="molecule type" value="Genomic_DNA"/>
</dbReference>
<dbReference type="PROSITE" id="PS50815">
    <property type="entry name" value="HORMA"/>
    <property type="match status" value="1"/>
</dbReference>
<evidence type="ECO:0000256" key="5">
    <source>
        <dbReference type="ARBA" id="ARBA00023254"/>
    </source>
</evidence>